<feature type="domain" description="HTH cro/C1-type" evidence="2">
    <location>
        <begin position="7"/>
        <end position="61"/>
    </location>
</feature>
<proteinExistence type="predicted"/>
<dbReference type="InterPro" id="IPR001387">
    <property type="entry name" value="Cro/C1-type_HTH"/>
</dbReference>
<dbReference type="PANTHER" id="PTHR46797:SF1">
    <property type="entry name" value="METHYLPHOSPHONATE SYNTHASE"/>
    <property type="match status" value="1"/>
</dbReference>
<dbReference type="GO" id="GO:0005829">
    <property type="term" value="C:cytosol"/>
    <property type="evidence" value="ECO:0007669"/>
    <property type="project" value="TreeGrafter"/>
</dbReference>
<dbReference type="AlphaFoldDB" id="A0A2N5PZ00"/>
<evidence type="ECO:0000313" key="3">
    <source>
        <dbReference type="EMBL" id="PLT85715.1"/>
    </source>
</evidence>
<organism evidence="3 4">
    <name type="scientific">Mediterraneibacter gnavus</name>
    <name type="common">Ruminococcus gnavus</name>
    <dbReference type="NCBI Taxonomy" id="33038"/>
    <lineage>
        <taxon>Bacteria</taxon>
        <taxon>Bacillati</taxon>
        <taxon>Bacillota</taxon>
        <taxon>Clostridia</taxon>
        <taxon>Lachnospirales</taxon>
        <taxon>Lachnospiraceae</taxon>
        <taxon>Mediterraneibacter</taxon>
    </lineage>
</organism>
<dbReference type="GO" id="GO:0003700">
    <property type="term" value="F:DNA-binding transcription factor activity"/>
    <property type="evidence" value="ECO:0007669"/>
    <property type="project" value="TreeGrafter"/>
</dbReference>
<evidence type="ECO:0000259" key="2">
    <source>
        <dbReference type="PROSITE" id="PS50943"/>
    </source>
</evidence>
<dbReference type="Pfam" id="PF01381">
    <property type="entry name" value="HTH_3"/>
    <property type="match status" value="1"/>
</dbReference>
<dbReference type="SUPFAM" id="SSF47413">
    <property type="entry name" value="lambda repressor-like DNA-binding domains"/>
    <property type="match status" value="1"/>
</dbReference>
<comment type="caution">
    <text evidence="3">The sequence shown here is derived from an EMBL/GenBank/DDBJ whole genome shotgun (WGS) entry which is preliminary data.</text>
</comment>
<protein>
    <submittedName>
        <fullName evidence="3">Transcriptional regulator</fullName>
    </submittedName>
</protein>
<accession>A0A2N5PZ00</accession>
<dbReference type="Gene3D" id="1.10.260.40">
    <property type="entry name" value="lambda repressor-like DNA-binding domains"/>
    <property type="match status" value="1"/>
</dbReference>
<dbReference type="PROSITE" id="PS50943">
    <property type="entry name" value="HTH_CROC1"/>
    <property type="match status" value="1"/>
</dbReference>
<dbReference type="InterPro" id="IPR050807">
    <property type="entry name" value="TransReg_Diox_bact_type"/>
</dbReference>
<evidence type="ECO:0000313" key="4">
    <source>
        <dbReference type="Proteomes" id="UP000234840"/>
    </source>
</evidence>
<dbReference type="PANTHER" id="PTHR46797">
    <property type="entry name" value="HTH-TYPE TRANSCRIPTIONAL REGULATOR"/>
    <property type="match status" value="1"/>
</dbReference>
<dbReference type="Proteomes" id="UP000234840">
    <property type="component" value="Unassembled WGS sequence"/>
</dbReference>
<gene>
    <name evidence="3" type="ORF">CDL20_09515</name>
</gene>
<sequence length="147" mass="17103">MTVGDKIRKYRLEQGYTQKELAIKAGLSESAVRNYELGNRTASQDQLEKIASALKISPFALADPNFDTYISVMHSLFALEDQYGLHAYRDESGVPQLMFKDKGHDSLNMLDQVGEWADMYQKYRNEEITEEEYLAWRSKYPNKQKRH</sequence>
<dbReference type="EMBL" id="NIHW01000023">
    <property type="protein sequence ID" value="PLT85715.1"/>
    <property type="molecule type" value="Genomic_DNA"/>
</dbReference>
<reference evidence="3 4" key="1">
    <citation type="journal article" date="2017" name="Genome Med.">
        <title>A novel Ruminococcus gnavus clade enriched in inflammatory bowel disease patients.</title>
        <authorList>
            <person name="Hall A.B."/>
            <person name="Yassour M."/>
            <person name="Sauk J."/>
            <person name="Garner A."/>
            <person name="Jiang X."/>
            <person name="Arthur T."/>
            <person name="Lagoudas G.K."/>
            <person name="Vatanen T."/>
            <person name="Fornelos N."/>
            <person name="Wilson R."/>
            <person name="Bertha M."/>
            <person name="Cohen M."/>
            <person name="Garber J."/>
            <person name="Khalili H."/>
            <person name="Gevers D."/>
            <person name="Ananthakrishnan A.N."/>
            <person name="Kugathasan S."/>
            <person name="Lander E.S."/>
            <person name="Blainey P."/>
            <person name="Vlamakis H."/>
            <person name="Xavier R.J."/>
            <person name="Huttenhower C."/>
        </authorList>
    </citation>
    <scope>NUCLEOTIDE SEQUENCE [LARGE SCALE GENOMIC DNA]</scope>
    <source>
        <strain evidence="3 4">RJX1128</strain>
    </source>
</reference>
<dbReference type="CDD" id="cd00093">
    <property type="entry name" value="HTH_XRE"/>
    <property type="match status" value="1"/>
</dbReference>
<dbReference type="InterPro" id="IPR010982">
    <property type="entry name" value="Lambda_DNA-bd_dom_sf"/>
</dbReference>
<dbReference type="SMART" id="SM00530">
    <property type="entry name" value="HTH_XRE"/>
    <property type="match status" value="1"/>
</dbReference>
<keyword evidence="1" id="KW-0238">DNA-binding</keyword>
<dbReference type="RefSeq" id="WP_101882568.1">
    <property type="nucleotide sequence ID" value="NZ_NIHW01000023.1"/>
</dbReference>
<evidence type="ECO:0000256" key="1">
    <source>
        <dbReference type="ARBA" id="ARBA00023125"/>
    </source>
</evidence>
<name>A0A2N5PZ00_MEDGN</name>
<dbReference type="GO" id="GO:0003677">
    <property type="term" value="F:DNA binding"/>
    <property type="evidence" value="ECO:0007669"/>
    <property type="project" value="UniProtKB-KW"/>
</dbReference>